<dbReference type="InterPro" id="IPR014710">
    <property type="entry name" value="RmlC-like_jellyroll"/>
</dbReference>
<proteinExistence type="predicted"/>
<comment type="caution">
    <text evidence="1">The sequence shown here is derived from an EMBL/GenBank/DDBJ whole genome shotgun (WGS) entry which is preliminary data.</text>
</comment>
<evidence type="ECO:0008006" key="3">
    <source>
        <dbReference type="Google" id="ProtNLM"/>
    </source>
</evidence>
<name>A0A8J2TJC7_9FLAO</name>
<organism evidence="1 2">
    <name type="scientific">Aquaticitalea lipolytica</name>
    <dbReference type="NCBI Taxonomy" id="1247562"/>
    <lineage>
        <taxon>Bacteria</taxon>
        <taxon>Pseudomonadati</taxon>
        <taxon>Bacteroidota</taxon>
        <taxon>Flavobacteriia</taxon>
        <taxon>Flavobacteriales</taxon>
        <taxon>Flavobacteriaceae</taxon>
        <taxon>Aquaticitalea</taxon>
    </lineage>
</organism>
<dbReference type="Gene3D" id="2.60.120.10">
    <property type="entry name" value="Jelly Rolls"/>
    <property type="match status" value="1"/>
</dbReference>
<dbReference type="InterPro" id="IPR011051">
    <property type="entry name" value="RmlC_Cupin_sf"/>
</dbReference>
<dbReference type="SUPFAM" id="SSF51182">
    <property type="entry name" value="RmlC-like cupins"/>
    <property type="match status" value="1"/>
</dbReference>
<keyword evidence="2" id="KW-1185">Reference proteome</keyword>
<protein>
    <recommendedName>
        <fullName evidence="3">Cupin domain-containing protein</fullName>
    </recommendedName>
</protein>
<evidence type="ECO:0000313" key="2">
    <source>
        <dbReference type="Proteomes" id="UP000598120"/>
    </source>
</evidence>
<gene>
    <name evidence="1" type="ORF">GCM10011531_01890</name>
</gene>
<sequence length="121" mass="13574">MRVFQILIVFVLVFSCKQAQTLPDPLQAGWKGESVCEVLFEDEDMRVLKCTFPPGVGHEKHYHNPHFGYTLAGSKFEITDNTGTRTVDVKTNSSFNKAEISEHEVLNVGDSTGVFLIVEKK</sequence>
<dbReference type="RefSeq" id="WP_188604464.1">
    <property type="nucleotide sequence ID" value="NZ_BMIC01000001.1"/>
</dbReference>
<dbReference type="AlphaFoldDB" id="A0A8J2TJC7"/>
<dbReference type="PROSITE" id="PS51257">
    <property type="entry name" value="PROKAR_LIPOPROTEIN"/>
    <property type="match status" value="1"/>
</dbReference>
<evidence type="ECO:0000313" key="1">
    <source>
        <dbReference type="EMBL" id="GFZ76374.1"/>
    </source>
</evidence>
<accession>A0A8J2TJC7</accession>
<dbReference type="EMBL" id="BMIC01000001">
    <property type="protein sequence ID" value="GFZ76374.1"/>
    <property type="molecule type" value="Genomic_DNA"/>
</dbReference>
<dbReference type="Proteomes" id="UP000598120">
    <property type="component" value="Unassembled WGS sequence"/>
</dbReference>
<reference evidence="1 2" key="1">
    <citation type="journal article" date="2014" name="Int. J. Syst. Evol. Microbiol.">
        <title>Complete genome sequence of Corynebacterium casei LMG S-19264T (=DSM 44701T), isolated from a smear-ripened cheese.</title>
        <authorList>
            <consortium name="US DOE Joint Genome Institute (JGI-PGF)"/>
            <person name="Walter F."/>
            <person name="Albersmeier A."/>
            <person name="Kalinowski J."/>
            <person name="Ruckert C."/>
        </authorList>
    </citation>
    <scope>NUCLEOTIDE SEQUENCE [LARGE SCALE GENOMIC DNA]</scope>
    <source>
        <strain evidence="1 2">CGMCC 1.15295</strain>
    </source>
</reference>